<dbReference type="InterPro" id="IPR032727">
    <property type="entry name" value="CLAMP"/>
</dbReference>
<dbReference type="Pfam" id="PF14769">
    <property type="entry name" value="CLAMP"/>
    <property type="match status" value="1"/>
</dbReference>
<evidence type="ECO:0000313" key="2">
    <source>
        <dbReference type="EMBL" id="CAD8487565.1"/>
    </source>
</evidence>
<feature type="region of interest" description="Disordered" evidence="1">
    <location>
        <begin position="186"/>
        <end position="233"/>
    </location>
</feature>
<proteinExistence type="predicted"/>
<reference evidence="2" key="1">
    <citation type="submission" date="2021-01" db="EMBL/GenBank/DDBJ databases">
        <authorList>
            <person name="Corre E."/>
            <person name="Pelletier E."/>
            <person name="Niang G."/>
            <person name="Scheremetjew M."/>
            <person name="Finn R."/>
            <person name="Kale V."/>
            <person name="Holt S."/>
            <person name="Cochrane G."/>
            <person name="Meng A."/>
            <person name="Brown T."/>
            <person name="Cohen L."/>
        </authorList>
    </citation>
    <scope>NUCLEOTIDE SEQUENCE</scope>
    <source>
        <strain evidence="2">CCMP325</strain>
    </source>
</reference>
<dbReference type="AlphaFoldDB" id="A0A7S0EKY7"/>
<protein>
    <submittedName>
        <fullName evidence="2">Uncharacterized protein</fullName>
    </submittedName>
</protein>
<feature type="compositionally biased region" description="Low complexity" evidence="1">
    <location>
        <begin position="206"/>
        <end position="215"/>
    </location>
</feature>
<feature type="compositionally biased region" description="Acidic residues" evidence="1">
    <location>
        <begin position="7"/>
        <end position="16"/>
    </location>
</feature>
<dbReference type="EMBL" id="HBEO01018121">
    <property type="protein sequence ID" value="CAD8487565.1"/>
    <property type="molecule type" value="Transcribed_RNA"/>
</dbReference>
<gene>
    <name evidence="2" type="ORF">HPHI1048_LOCUS12357</name>
</gene>
<accession>A0A7S0EKY7</accession>
<evidence type="ECO:0000256" key="1">
    <source>
        <dbReference type="SAM" id="MobiDB-lite"/>
    </source>
</evidence>
<dbReference type="PANTHER" id="PTHR28457">
    <property type="entry name" value="COILED-COIL DOMAIN-CONTAINING PROTEIN 189"/>
    <property type="match status" value="1"/>
</dbReference>
<feature type="region of interest" description="Disordered" evidence="1">
    <location>
        <begin position="1"/>
        <end position="21"/>
    </location>
</feature>
<sequence length="272" mass="30910">MPPKPAEEEEPEEPEEGSVPVPPCLAWTDLKKKDATDFVELATAEDAIKFVVERFELRDYESNPISTIKLDFFLWILTFCKESGFSEEKTSAMFTIMKRLHEYSKDHEDVMKAFNYFKQMLLQHSLANTPDCVELYSPTDVKMITQFVHSTFLQHYRLYRFANTRDQEKDQFSTCLYVNTAASPPPLASGKIDDGQSKAQASVVGEQQETSQQQNEEAKAEDKQEEETSEARVAKAVSALLAEKSKELEDSMQKKLDIKMNTIQAKLAGLGL</sequence>
<organism evidence="2">
    <name type="scientific">Hanusia phi</name>
    <dbReference type="NCBI Taxonomy" id="3032"/>
    <lineage>
        <taxon>Eukaryota</taxon>
        <taxon>Cryptophyceae</taxon>
        <taxon>Pyrenomonadales</taxon>
        <taxon>Geminigeraceae</taxon>
        <taxon>Hanusia</taxon>
    </lineage>
</organism>
<name>A0A7S0EKY7_9CRYP</name>
<dbReference type="PANTHER" id="PTHR28457:SF1">
    <property type="entry name" value="CILIA- AND FLAGELLA-ASSOCIATED PROTEIN 119"/>
    <property type="match status" value="1"/>
</dbReference>